<sequence>MVTTSKGTATAVIANSPGGEALAHEGSVNPGAMRMIMWDTAWVAEVYHVLIVCLTVF</sequence>
<name>X0WRL9_9ZZZZ</name>
<organism evidence="1">
    <name type="scientific">marine sediment metagenome</name>
    <dbReference type="NCBI Taxonomy" id="412755"/>
    <lineage>
        <taxon>unclassified sequences</taxon>
        <taxon>metagenomes</taxon>
        <taxon>ecological metagenomes</taxon>
    </lineage>
</organism>
<feature type="non-terminal residue" evidence="1">
    <location>
        <position position="57"/>
    </location>
</feature>
<comment type="caution">
    <text evidence="1">The sequence shown here is derived from an EMBL/GenBank/DDBJ whole genome shotgun (WGS) entry which is preliminary data.</text>
</comment>
<evidence type="ECO:0000313" key="1">
    <source>
        <dbReference type="EMBL" id="GAG15341.1"/>
    </source>
</evidence>
<dbReference type="EMBL" id="BARS01037760">
    <property type="protein sequence ID" value="GAG15341.1"/>
    <property type="molecule type" value="Genomic_DNA"/>
</dbReference>
<accession>X0WRL9</accession>
<reference evidence="1" key="1">
    <citation type="journal article" date="2014" name="Front. Microbiol.">
        <title>High frequency of phylogenetically diverse reductive dehalogenase-homologous genes in deep subseafloor sedimentary metagenomes.</title>
        <authorList>
            <person name="Kawai M."/>
            <person name="Futagami T."/>
            <person name="Toyoda A."/>
            <person name="Takaki Y."/>
            <person name="Nishi S."/>
            <person name="Hori S."/>
            <person name="Arai W."/>
            <person name="Tsubouchi T."/>
            <person name="Morono Y."/>
            <person name="Uchiyama I."/>
            <person name="Ito T."/>
            <person name="Fujiyama A."/>
            <person name="Inagaki F."/>
            <person name="Takami H."/>
        </authorList>
    </citation>
    <scope>NUCLEOTIDE SEQUENCE</scope>
    <source>
        <strain evidence="1">Expedition CK06-06</strain>
    </source>
</reference>
<proteinExistence type="predicted"/>
<dbReference type="AlphaFoldDB" id="X0WRL9"/>
<protein>
    <submittedName>
        <fullName evidence="1">Uncharacterized protein</fullName>
    </submittedName>
</protein>
<gene>
    <name evidence="1" type="ORF">S01H1_57858</name>
</gene>